<evidence type="ECO:0000313" key="2">
    <source>
        <dbReference type="EMBL" id="RBQ18675.1"/>
    </source>
</evidence>
<evidence type="ECO:0000256" key="1">
    <source>
        <dbReference type="SAM" id="SignalP"/>
    </source>
</evidence>
<dbReference type="Proteomes" id="UP000253303">
    <property type="component" value="Unassembled WGS sequence"/>
</dbReference>
<accession>A0A366LXJ8</accession>
<name>A0A366LXJ8_9ACTN</name>
<feature type="chain" id="PRO_5038603890" evidence="1">
    <location>
        <begin position="25"/>
        <end position="86"/>
    </location>
</feature>
<feature type="signal peptide" evidence="1">
    <location>
        <begin position="1"/>
        <end position="24"/>
    </location>
</feature>
<sequence length="86" mass="9070">MKIRSLSAAALLAAALGTAALTGAAPAAALAGDPEPLPGFQRGPFATLAQCQVERDRIALQLGSHAWVTQCWHEARGYFYKGVYID</sequence>
<keyword evidence="1" id="KW-0732">Signal</keyword>
<organism evidence="2 3">
    <name type="scientific">Spongiactinospora rosea</name>
    <dbReference type="NCBI Taxonomy" id="2248750"/>
    <lineage>
        <taxon>Bacteria</taxon>
        <taxon>Bacillati</taxon>
        <taxon>Actinomycetota</taxon>
        <taxon>Actinomycetes</taxon>
        <taxon>Streptosporangiales</taxon>
        <taxon>Streptosporangiaceae</taxon>
        <taxon>Spongiactinospora</taxon>
    </lineage>
</organism>
<proteinExistence type="predicted"/>
<dbReference type="AlphaFoldDB" id="A0A366LXJ8"/>
<evidence type="ECO:0000313" key="3">
    <source>
        <dbReference type="Proteomes" id="UP000253303"/>
    </source>
</evidence>
<reference evidence="2 3" key="1">
    <citation type="submission" date="2018-06" db="EMBL/GenBank/DDBJ databases">
        <title>Sphaerisporangium craniellae sp. nov., isolated from a marine sponge in the South China Sea.</title>
        <authorList>
            <person name="Li L."/>
        </authorList>
    </citation>
    <scope>NUCLEOTIDE SEQUENCE [LARGE SCALE GENOMIC DNA]</scope>
    <source>
        <strain evidence="2 3">LHW63015</strain>
    </source>
</reference>
<keyword evidence="3" id="KW-1185">Reference proteome</keyword>
<dbReference type="RefSeq" id="WP_113982145.1">
    <property type="nucleotide sequence ID" value="NZ_QMEY01000007.1"/>
</dbReference>
<comment type="caution">
    <text evidence="2">The sequence shown here is derived from an EMBL/GenBank/DDBJ whole genome shotgun (WGS) entry which is preliminary data.</text>
</comment>
<protein>
    <submittedName>
        <fullName evidence="2">Uncharacterized protein</fullName>
    </submittedName>
</protein>
<gene>
    <name evidence="2" type="ORF">DP939_19540</name>
</gene>
<dbReference type="EMBL" id="QMEY01000007">
    <property type="protein sequence ID" value="RBQ18675.1"/>
    <property type="molecule type" value="Genomic_DNA"/>
</dbReference>